<dbReference type="EMBL" id="CYHC01000002">
    <property type="protein sequence ID" value="CUA86419.1"/>
    <property type="molecule type" value="Genomic_DNA"/>
</dbReference>
<proteinExistence type="predicted"/>
<reference evidence="1 2" key="1">
    <citation type="submission" date="2015-08" db="EMBL/GenBank/DDBJ databases">
        <authorList>
            <person name="Varghese N."/>
        </authorList>
    </citation>
    <scope>NUCLEOTIDE SEQUENCE [LARGE SCALE GENOMIC DNA]</scope>
    <source>
        <strain evidence="1 2">DSM 18167</strain>
    </source>
</reference>
<comment type="caution">
    <text evidence="1">The sequence shown here is derived from an EMBL/GenBank/DDBJ whole genome shotgun (WGS) entry which is preliminary data.</text>
</comment>
<evidence type="ECO:0000313" key="1">
    <source>
        <dbReference type="EMBL" id="CUA86419.1"/>
    </source>
</evidence>
<evidence type="ECO:0000313" key="2">
    <source>
        <dbReference type="Proteomes" id="UP000182178"/>
    </source>
</evidence>
<protein>
    <submittedName>
        <fullName evidence="1">Uncharacterized protein</fullName>
    </submittedName>
</protein>
<accession>A0ABM9U245</accession>
<dbReference type="Proteomes" id="UP000182178">
    <property type="component" value="Unassembled WGS sequence"/>
</dbReference>
<dbReference type="RefSeq" id="WP_055458387.1">
    <property type="nucleotide sequence ID" value="NZ_CYHC01000002.1"/>
</dbReference>
<sequence length="256" mass="26853">MSAANGRTQNDLFTSAVAAPGRAKRNGDGDAAAYVPINYWAAAHDASTALETNRLTSCSALLVLTDRQPDGIYANRTMVHLNGSSLNNRLNGGVDGYKLVDDLARQVNEAGGGKIIWASGPDNRNTSILTALGQEGRNGKGYPLAELMLNPKVTTDIVSTNEITVSPDGSYTLGELGTGKLDAADFLSILREESVQNGIEIAGYTPRTKADSVASDGRAIADETNASAELAEDAADAPALLQDLEDIGELGRLFEV</sequence>
<organism evidence="1 2">
    <name type="scientific">Chelatococcus sambhunathii</name>
    <dbReference type="NCBI Taxonomy" id="363953"/>
    <lineage>
        <taxon>Bacteria</taxon>
        <taxon>Pseudomonadati</taxon>
        <taxon>Pseudomonadota</taxon>
        <taxon>Alphaproteobacteria</taxon>
        <taxon>Hyphomicrobiales</taxon>
        <taxon>Chelatococcaceae</taxon>
        <taxon>Chelatococcus</taxon>
    </lineage>
</organism>
<gene>
    <name evidence="1" type="ORF">Ga0061061_102535</name>
</gene>
<keyword evidence="2" id="KW-1185">Reference proteome</keyword>
<name>A0ABM9U245_9HYPH</name>